<comment type="catalytic activity">
    <reaction evidence="13 14">
        <text>2,5-diamino-6-hydroxy-4-(5-phosphoribosylamino)-pyrimidine + H2O + H(+) = 5-amino-6-(5-phospho-D-ribosylamino)uracil + NH4(+)</text>
        <dbReference type="Rhea" id="RHEA:21868"/>
        <dbReference type="ChEBI" id="CHEBI:15377"/>
        <dbReference type="ChEBI" id="CHEBI:15378"/>
        <dbReference type="ChEBI" id="CHEBI:28938"/>
        <dbReference type="ChEBI" id="CHEBI:58453"/>
        <dbReference type="ChEBI" id="CHEBI:58614"/>
        <dbReference type="EC" id="3.5.4.26"/>
    </reaction>
</comment>
<dbReference type="InterPro" id="IPR004794">
    <property type="entry name" value="Eubact_RibD"/>
</dbReference>
<evidence type="ECO:0000256" key="6">
    <source>
        <dbReference type="ARBA" id="ARBA00022619"/>
    </source>
</evidence>
<dbReference type="Pfam" id="PF01872">
    <property type="entry name" value="RibD_C"/>
    <property type="match status" value="1"/>
</dbReference>
<dbReference type="GO" id="GO:0009231">
    <property type="term" value="P:riboflavin biosynthetic process"/>
    <property type="evidence" value="ECO:0007669"/>
    <property type="project" value="UniProtKB-UniPathway"/>
</dbReference>
<dbReference type="InterPro" id="IPR016192">
    <property type="entry name" value="APOBEC/CMP_deaminase_Zn-bd"/>
</dbReference>
<evidence type="ECO:0000256" key="7">
    <source>
        <dbReference type="ARBA" id="ARBA00022723"/>
    </source>
</evidence>
<dbReference type="InterPro" id="IPR002734">
    <property type="entry name" value="RibDG_C"/>
</dbReference>
<evidence type="ECO:0000256" key="10">
    <source>
        <dbReference type="ARBA" id="ARBA00023002"/>
    </source>
</evidence>
<dbReference type="InterPro" id="IPR016193">
    <property type="entry name" value="Cytidine_deaminase-like"/>
</dbReference>
<comment type="function">
    <text evidence="1 14">Converts 2,5-diamino-6-(ribosylamino)-4(3h)-pyrimidinone 5'-phosphate into 5-amino-6-(ribosylamino)-2,4(1h,3h)-pyrimidinedione 5'-phosphate.</text>
</comment>
<feature type="binding site" evidence="16">
    <location>
        <position position="208"/>
    </location>
    <ligand>
        <name>substrate</name>
    </ligand>
</feature>
<dbReference type="AlphaFoldDB" id="A0A1C2GF14"/>
<dbReference type="PANTHER" id="PTHR38011">
    <property type="entry name" value="DIHYDROFOLATE REDUCTASE FAMILY PROTEIN (AFU_ORTHOLOGUE AFUA_8G06820)"/>
    <property type="match status" value="1"/>
</dbReference>
<feature type="domain" description="CMP/dCMP-type deaminase" evidence="18">
    <location>
        <begin position="4"/>
        <end position="127"/>
    </location>
</feature>
<dbReference type="EC" id="3.5.4.26" evidence="14"/>
<evidence type="ECO:0000256" key="4">
    <source>
        <dbReference type="ARBA" id="ARBA00005259"/>
    </source>
</evidence>
<comment type="catalytic activity">
    <reaction evidence="12 14">
        <text>5-amino-6-(5-phospho-D-ribitylamino)uracil + NADP(+) = 5-amino-6-(5-phospho-D-ribosylamino)uracil + NADPH + H(+)</text>
        <dbReference type="Rhea" id="RHEA:17845"/>
        <dbReference type="ChEBI" id="CHEBI:15378"/>
        <dbReference type="ChEBI" id="CHEBI:57783"/>
        <dbReference type="ChEBI" id="CHEBI:58349"/>
        <dbReference type="ChEBI" id="CHEBI:58421"/>
        <dbReference type="ChEBI" id="CHEBI:58453"/>
        <dbReference type="EC" id="1.1.1.193"/>
    </reaction>
</comment>
<dbReference type="PANTHER" id="PTHR38011:SF7">
    <property type="entry name" value="2,5-DIAMINO-6-RIBOSYLAMINO-4(3H)-PYRIMIDINONE 5'-PHOSPHATE REDUCTASE"/>
    <property type="match status" value="1"/>
</dbReference>
<reference evidence="19 20" key="1">
    <citation type="submission" date="2016-08" db="EMBL/GenBank/DDBJ databases">
        <title>Probiotic bacterium isolated from chicken gut.</title>
        <authorList>
            <person name="Levy J.L."/>
            <person name="Hassan H.M."/>
            <person name="Mendoza M.A."/>
        </authorList>
    </citation>
    <scope>NUCLEOTIDE SEQUENCE [LARGE SCALE GENOMIC DNA]</scope>
    <source>
        <strain evidence="19 20">P43</strain>
    </source>
</reference>
<dbReference type="PIRSF" id="PIRSF006769">
    <property type="entry name" value="RibD"/>
    <property type="match status" value="1"/>
</dbReference>
<evidence type="ECO:0000256" key="2">
    <source>
        <dbReference type="ARBA" id="ARBA00004882"/>
    </source>
</evidence>
<evidence type="ECO:0000256" key="1">
    <source>
        <dbReference type="ARBA" id="ARBA00002151"/>
    </source>
</evidence>
<protein>
    <recommendedName>
        <fullName evidence="14">Riboflavin biosynthesis protein RibD</fullName>
    </recommendedName>
    <domain>
        <recommendedName>
            <fullName evidence="14">Diaminohydroxyphosphoribosylaminopyrimidine deaminase</fullName>
            <shortName evidence="14">DRAP deaminase</shortName>
            <ecNumber evidence="14">3.5.4.26</ecNumber>
        </recommendedName>
        <alternativeName>
            <fullName evidence="14">Riboflavin-specific deaminase</fullName>
        </alternativeName>
    </domain>
    <domain>
        <recommendedName>
            <fullName evidence="14">5-amino-6-(5-phosphoribosylamino)uracil reductase</fullName>
            <ecNumber evidence="14">1.1.1.193</ecNumber>
        </recommendedName>
        <alternativeName>
            <fullName evidence="14">HTP reductase</fullName>
        </alternativeName>
    </domain>
</protein>
<feature type="binding site" evidence="16">
    <location>
        <position position="188"/>
    </location>
    <ligand>
        <name>substrate</name>
    </ligand>
</feature>
<feature type="active site" description="Proton donor" evidence="15">
    <location>
        <position position="55"/>
    </location>
</feature>
<evidence type="ECO:0000313" key="20">
    <source>
        <dbReference type="Proteomes" id="UP000095141"/>
    </source>
</evidence>
<dbReference type="Proteomes" id="UP000095141">
    <property type="component" value="Unassembled WGS sequence"/>
</dbReference>
<comment type="cofactor">
    <cofactor evidence="14 17">
        <name>Zn(2+)</name>
        <dbReference type="ChEBI" id="CHEBI:29105"/>
    </cofactor>
    <text evidence="14 17">Binds 1 zinc ion.</text>
</comment>
<dbReference type="GO" id="GO:0008835">
    <property type="term" value="F:diaminohydroxyphosphoribosylaminopyrimidine deaminase activity"/>
    <property type="evidence" value="ECO:0007669"/>
    <property type="project" value="UniProtKB-EC"/>
</dbReference>
<keyword evidence="6 14" id="KW-0686">Riboflavin biosynthesis</keyword>
<comment type="similarity">
    <text evidence="4 14">In the N-terminal section; belongs to the cytidine and deoxycytidylate deaminase family.</text>
</comment>
<name>A0A1C2GF14_LIMRT</name>
<evidence type="ECO:0000256" key="5">
    <source>
        <dbReference type="ARBA" id="ARBA00007417"/>
    </source>
</evidence>
<feature type="binding site" evidence="16">
    <location>
        <begin position="292"/>
        <end position="298"/>
    </location>
    <ligand>
        <name>NADP(+)</name>
        <dbReference type="ChEBI" id="CHEBI:58349"/>
    </ligand>
</feature>
<dbReference type="PROSITE" id="PS00903">
    <property type="entry name" value="CYT_DCMP_DEAMINASES_1"/>
    <property type="match status" value="1"/>
</dbReference>
<proteinExistence type="inferred from homology"/>
<sequence length="355" mass="39629">MVRVEDAYFMQMAIAEAAKAGNETWKNPRVGAVVVKNGQVLARGHTHEYGGIHAERDAIGKLTPKQLQGATLYVTLEPCNHYGKQPPCSQAIIDAGIRRVVIAETDPHQLVTGKGIATLQQQNIIVKTGVLKEAAQALNLHYDFFYRYRRPWVTLKQAVSLDYRVAAEKGQRTAITNSAVAKVVHIERGDFQGILIGSQTAIIDNPSLLTTAPTEFPPVRIVLDRRGRLKANPTLHLLTDGRAPTWLFTENGTMQGQFAKDVRVFYRKTWSIADILHELGRQEIQSVYVEGGPTVHQAFLQEDLFEELITYVAPHMLGKKGVSGMELACPMNFTQQEIKILENNIRIAERKIENV</sequence>
<comment type="pathway">
    <text evidence="3 14">Cofactor biosynthesis; riboflavin biosynthesis; 5-amino-6-(D-ribitylamino)uracil from GTP: step 3/4.</text>
</comment>
<feature type="binding site" evidence="16">
    <location>
        <position position="158"/>
    </location>
    <ligand>
        <name>NADP(+)</name>
        <dbReference type="ChEBI" id="CHEBI:58349"/>
    </ligand>
</feature>
<dbReference type="GO" id="GO:0008703">
    <property type="term" value="F:5-amino-6-(5-phosphoribosylamino)uracil reductase activity"/>
    <property type="evidence" value="ECO:0007669"/>
    <property type="project" value="UniProtKB-EC"/>
</dbReference>
<evidence type="ECO:0000259" key="18">
    <source>
        <dbReference type="PROSITE" id="PS51747"/>
    </source>
</evidence>
<feature type="binding site" evidence="16">
    <location>
        <position position="200"/>
    </location>
    <ligand>
        <name>NADP(+)</name>
        <dbReference type="ChEBI" id="CHEBI:58349"/>
    </ligand>
</feature>
<feature type="binding site" evidence="17">
    <location>
        <position position="88"/>
    </location>
    <ligand>
        <name>Zn(2+)</name>
        <dbReference type="ChEBI" id="CHEBI:29105"/>
        <note>catalytic</note>
    </ligand>
</feature>
<feature type="binding site" evidence="17">
    <location>
        <position position="79"/>
    </location>
    <ligand>
        <name>Zn(2+)</name>
        <dbReference type="ChEBI" id="CHEBI:29105"/>
        <note>catalytic</note>
    </ligand>
</feature>
<dbReference type="EC" id="1.1.1.193" evidence="14"/>
<feature type="binding site" evidence="17">
    <location>
        <position position="53"/>
    </location>
    <ligand>
        <name>Zn(2+)</name>
        <dbReference type="ChEBI" id="CHEBI:29105"/>
        <note>catalytic</note>
    </ligand>
</feature>
<gene>
    <name evidence="19" type="ORF">BFD03_00490</name>
</gene>
<keyword evidence="7 14" id="KW-0479">Metal-binding</keyword>
<keyword evidence="14" id="KW-0378">Hydrolase</keyword>
<dbReference type="PROSITE" id="PS51747">
    <property type="entry name" value="CYT_DCMP_DEAMINASES_2"/>
    <property type="match status" value="1"/>
</dbReference>
<evidence type="ECO:0000256" key="16">
    <source>
        <dbReference type="PIRSR" id="PIRSR006769-2"/>
    </source>
</evidence>
<dbReference type="SUPFAM" id="SSF53927">
    <property type="entry name" value="Cytidine deaminase-like"/>
    <property type="match status" value="1"/>
</dbReference>
<keyword evidence="9 14" id="KW-0521">NADP</keyword>
<evidence type="ECO:0000313" key="19">
    <source>
        <dbReference type="EMBL" id="OCX50037.1"/>
    </source>
</evidence>
<evidence type="ECO:0000256" key="9">
    <source>
        <dbReference type="ARBA" id="ARBA00022857"/>
    </source>
</evidence>
<dbReference type="InterPro" id="IPR024072">
    <property type="entry name" value="DHFR-like_dom_sf"/>
</dbReference>
<dbReference type="SUPFAM" id="SSF53597">
    <property type="entry name" value="Dihydrofolate reductase-like"/>
    <property type="match status" value="1"/>
</dbReference>
<dbReference type="CDD" id="cd01284">
    <property type="entry name" value="Riboflavin_deaminase-reductase"/>
    <property type="match status" value="1"/>
</dbReference>
<keyword evidence="10 14" id="KW-0560">Oxidoreductase</keyword>
<dbReference type="UniPathway" id="UPA00275">
    <property type="reaction ID" value="UER00401"/>
</dbReference>
<evidence type="ECO:0000256" key="17">
    <source>
        <dbReference type="PIRSR" id="PIRSR006769-3"/>
    </source>
</evidence>
<accession>A0A1C2GF14</accession>
<dbReference type="GO" id="GO:0008270">
    <property type="term" value="F:zinc ion binding"/>
    <property type="evidence" value="ECO:0007669"/>
    <property type="project" value="InterPro"/>
</dbReference>
<comment type="pathway">
    <text evidence="2 14">Cofactor biosynthesis; riboflavin biosynthesis; 5-amino-6-(D-ribitylamino)uracil from GTP: step 2/4.</text>
</comment>
<keyword evidence="11" id="KW-0511">Multifunctional enzyme</keyword>
<evidence type="ECO:0000256" key="14">
    <source>
        <dbReference type="PIRNR" id="PIRNR006769"/>
    </source>
</evidence>
<evidence type="ECO:0000256" key="8">
    <source>
        <dbReference type="ARBA" id="ARBA00022833"/>
    </source>
</evidence>
<evidence type="ECO:0000256" key="15">
    <source>
        <dbReference type="PIRSR" id="PIRSR006769-1"/>
    </source>
</evidence>
<comment type="similarity">
    <text evidence="5 14">In the C-terminal section; belongs to the HTP reductase family.</text>
</comment>
<evidence type="ECO:0000256" key="3">
    <source>
        <dbReference type="ARBA" id="ARBA00004910"/>
    </source>
</evidence>
<dbReference type="Gene3D" id="3.40.430.10">
    <property type="entry name" value="Dihydrofolate Reductase, subunit A"/>
    <property type="match status" value="1"/>
</dbReference>
<dbReference type="InterPro" id="IPR050765">
    <property type="entry name" value="Riboflavin_Biosynth_HTPR"/>
</dbReference>
<dbReference type="Pfam" id="PF00383">
    <property type="entry name" value="dCMP_cyt_deam_1"/>
    <property type="match status" value="1"/>
</dbReference>
<dbReference type="Gene3D" id="3.40.140.10">
    <property type="entry name" value="Cytidine Deaminase, domain 2"/>
    <property type="match status" value="1"/>
</dbReference>
<dbReference type="EMBL" id="MCNS01000001">
    <property type="protein sequence ID" value="OCX50037.1"/>
    <property type="molecule type" value="Genomic_DNA"/>
</dbReference>
<organism evidence="19 20">
    <name type="scientific">Limosilactobacillus reuteri</name>
    <name type="common">Lactobacillus reuteri</name>
    <dbReference type="NCBI Taxonomy" id="1598"/>
    <lineage>
        <taxon>Bacteria</taxon>
        <taxon>Bacillati</taxon>
        <taxon>Bacillota</taxon>
        <taxon>Bacilli</taxon>
        <taxon>Lactobacillales</taxon>
        <taxon>Lactobacillaceae</taxon>
        <taxon>Limosilactobacillus</taxon>
    </lineage>
</organism>
<keyword evidence="8 14" id="KW-0862">Zinc</keyword>
<evidence type="ECO:0000256" key="13">
    <source>
        <dbReference type="ARBA" id="ARBA00049886"/>
    </source>
</evidence>
<dbReference type="InterPro" id="IPR002125">
    <property type="entry name" value="CMP_dCMP_dom"/>
</dbReference>
<comment type="caution">
    <text evidence="19">The sequence shown here is derived from an EMBL/GenBank/DDBJ whole genome shotgun (WGS) entry which is preliminary data.</text>
</comment>
<dbReference type="NCBIfam" id="TIGR00326">
    <property type="entry name" value="eubact_ribD"/>
    <property type="match status" value="1"/>
</dbReference>
<feature type="binding site" evidence="16">
    <location>
        <position position="204"/>
    </location>
    <ligand>
        <name>NADP(+)</name>
        <dbReference type="ChEBI" id="CHEBI:58349"/>
    </ligand>
</feature>
<evidence type="ECO:0000256" key="11">
    <source>
        <dbReference type="ARBA" id="ARBA00023268"/>
    </source>
</evidence>
<feature type="binding site" evidence="16">
    <location>
        <position position="290"/>
    </location>
    <ligand>
        <name>substrate</name>
    </ligand>
</feature>
<evidence type="ECO:0000256" key="12">
    <source>
        <dbReference type="ARBA" id="ARBA00049861"/>
    </source>
</evidence>